<accession>A0A0C2FPI2</accession>
<name>A0A0C2FPI2_9BILA</name>
<keyword evidence="2" id="KW-1185">Reference proteome</keyword>
<dbReference type="AlphaFoldDB" id="A0A0C2FPI2"/>
<dbReference type="Proteomes" id="UP000054047">
    <property type="component" value="Unassembled WGS sequence"/>
</dbReference>
<protein>
    <submittedName>
        <fullName evidence="1">Uncharacterized protein</fullName>
    </submittedName>
</protein>
<reference evidence="1 2" key="1">
    <citation type="submission" date="2013-12" db="EMBL/GenBank/DDBJ databases">
        <title>Draft genome of the parsitic nematode Ancylostoma duodenale.</title>
        <authorList>
            <person name="Mitreva M."/>
        </authorList>
    </citation>
    <scope>NUCLEOTIDE SEQUENCE [LARGE SCALE GENOMIC DNA]</scope>
    <source>
        <strain evidence="1 2">Zhejiang</strain>
    </source>
</reference>
<sequence length="68" mass="7498">MRRCGDICRCLTRKNASQRSTRYASPFAISNTLKQCSKTRITSSSAGASTDLRKSRKDTCKLTSMCGT</sequence>
<dbReference type="EMBL" id="KN749760">
    <property type="protein sequence ID" value="KIH50425.1"/>
    <property type="molecule type" value="Genomic_DNA"/>
</dbReference>
<evidence type="ECO:0000313" key="2">
    <source>
        <dbReference type="Proteomes" id="UP000054047"/>
    </source>
</evidence>
<gene>
    <name evidence="1" type="ORF">ANCDUO_19496</name>
</gene>
<proteinExistence type="predicted"/>
<evidence type="ECO:0000313" key="1">
    <source>
        <dbReference type="EMBL" id="KIH50425.1"/>
    </source>
</evidence>
<organism evidence="1 2">
    <name type="scientific">Ancylostoma duodenale</name>
    <dbReference type="NCBI Taxonomy" id="51022"/>
    <lineage>
        <taxon>Eukaryota</taxon>
        <taxon>Metazoa</taxon>
        <taxon>Ecdysozoa</taxon>
        <taxon>Nematoda</taxon>
        <taxon>Chromadorea</taxon>
        <taxon>Rhabditida</taxon>
        <taxon>Rhabditina</taxon>
        <taxon>Rhabditomorpha</taxon>
        <taxon>Strongyloidea</taxon>
        <taxon>Ancylostomatidae</taxon>
        <taxon>Ancylostomatinae</taxon>
        <taxon>Ancylostoma</taxon>
    </lineage>
</organism>